<keyword evidence="2" id="KW-1133">Transmembrane helix</keyword>
<sequence length="517" mass="57100">SRGLLADEVGDSSKRSLFSLLSSPAWSPLCPPATGYSRNFTPLFCRGEPSFQRSWGWLGRGGKFERASLAGWHTAFTSSEIAKSKAVVVASSTVGGLDARRCDRCSLTDMGWKRRHRHSMESVWYFAASCVFIFLFGNLIMLQSYHGFVENSGSSEGEDSPQDSQPFRGQKRGRSKSDLVFQGGDYDLYSIKQLSREILANSIFQQTHGGEYFIMESRLRRLLENTGDSVYSGNATSKSLLSRNLDFSSTGHGPAMLDCAEIEAIEDKEYVASGWTKSVFRGDYQGRQVALKMVDIGGQDVTACMDDGGTLQSCYHRAAQKIVKEIVLLQALAHDNVVQRCVSVDETCVGGSVCLAPPLTACGGQQNAHIPRIPRGVLGFCVPDKPYDGEGDTSVVMATELGEPIDLIKLLQMSWEDRLRTGKRIPGSGNGSRVRDPLRRGFITSTKVAAFEWRDRVTDWELVKSLVGKGYRVWPGLVVVMVLCTHADRWQRDRSLSILASRRRSDSQHEVVCSVGM</sequence>
<dbReference type="Gene3D" id="3.30.200.20">
    <property type="entry name" value="Phosphorylase Kinase, domain 1"/>
    <property type="match status" value="1"/>
</dbReference>
<feature type="region of interest" description="Disordered" evidence="1">
    <location>
        <begin position="152"/>
        <end position="175"/>
    </location>
</feature>
<dbReference type="InterPro" id="IPR042983">
    <property type="entry name" value="PKDCC"/>
</dbReference>
<keyword evidence="2" id="KW-0472">Membrane</keyword>
<dbReference type="PANTHER" id="PTHR46448:SF1">
    <property type="entry name" value="PROTEIN KINASE DOMAIN-CONTAINING PROTEIN"/>
    <property type="match status" value="1"/>
</dbReference>
<evidence type="ECO:0000313" key="4">
    <source>
        <dbReference type="Proteomes" id="UP001519460"/>
    </source>
</evidence>
<evidence type="ECO:0000256" key="2">
    <source>
        <dbReference type="SAM" id="Phobius"/>
    </source>
</evidence>
<evidence type="ECO:0000313" key="3">
    <source>
        <dbReference type="EMBL" id="KAK7487009.1"/>
    </source>
</evidence>
<feature type="non-terminal residue" evidence="3">
    <location>
        <position position="1"/>
    </location>
</feature>
<feature type="transmembrane region" description="Helical" evidence="2">
    <location>
        <begin position="123"/>
        <end position="142"/>
    </location>
</feature>
<dbReference type="AlphaFoldDB" id="A0ABD0KIK8"/>
<organism evidence="3 4">
    <name type="scientific">Batillaria attramentaria</name>
    <dbReference type="NCBI Taxonomy" id="370345"/>
    <lineage>
        <taxon>Eukaryota</taxon>
        <taxon>Metazoa</taxon>
        <taxon>Spiralia</taxon>
        <taxon>Lophotrochozoa</taxon>
        <taxon>Mollusca</taxon>
        <taxon>Gastropoda</taxon>
        <taxon>Caenogastropoda</taxon>
        <taxon>Sorbeoconcha</taxon>
        <taxon>Cerithioidea</taxon>
        <taxon>Batillariidae</taxon>
        <taxon>Batillaria</taxon>
    </lineage>
</organism>
<dbReference type="EMBL" id="JACVVK020000170">
    <property type="protein sequence ID" value="KAK7487009.1"/>
    <property type="molecule type" value="Genomic_DNA"/>
</dbReference>
<evidence type="ECO:0000256" key="1">
    <source>
        <dbReference type="SAM" id="MobiDB-lite"/>
    </source>
</evidence>
<comment type="caution">
    <text evidence="3">The sequence shown here is derived from an EMBL/GenBank/DDBJ whole genome shotgun (WGS) entry which is preliminary data.</text>
</comment>
<keyword evidence="4" id="KW-1185">Reference proteome</keyword>
<gene>
    <name evidence="3" type="ORF">BaRGS_00021679</name>
</gene>
<proteinExistence type="predicted"/>
<reference evidence="3 4" key="1">
    <citation type="journal article" date="2023" name="Sci. Data">
        <title>Genome assembly of the Korean intertidal mud-creeper Batillaria attramentaria.</title>
        <authorList>
            <person name="Patra A.K."/>
            <person name="Ho P.T."/>
            <person name="Jun S."/>
            <person name="Lee S.J."/>
            <person name="Kim Y."/>
            <person name="Won Y.J."/>
        </authorList>
    </citation>
    <scope>NUCLEOTIDE SEQUENCE [LARGE SCALE GENOMIC DNA]</scope>
    <source>
        <strain evidence="3">Wonlab-2016</strain>
    </source>
</reference>
<dbReference type="Proteomes" id="UP001519460">
    <property type="component" value="Unassembled WGS sequence"/>
</dbReference>
<dbReference type="PANTHER" id="PTHR46448">
    <property type="entry name" value="PROTEIN KINASE DOMAIN-CONTAINING PROTEIN"/>
    <property type="match status" value="1"/>
</dbReference>
<protein>
    <recommendedName>
        <fullName evidence="5">Protein kinase domain-containing protein</fullName>
    </recommendedName>
</protein>
<accession>A0ABD0KIK8</accession>
<name>A0ABD0KIK8_9CAEN</name>
<evidence type="ECO:0008006" key="5">
    <source>
        <dbReference type="Google" id="ProtNLM"/>
    </source>
</evidence>
<keyword evidence="2" id="KW-0812">Transmembrane</keyword>